<dbReference type="Proteomes" id="UP001233999">
    <property type="component" value="Unassembled WGS sequence"/>
</dbReference>
<reference evidence="1" key="1">
    <citation type="journal article" date="2023" name="IScience">
        <title>Live-bearing cockroach genome reveals convergent evolutionary mechanisms linked to viviparity in insects and beyond.</title>
        <authorList>
            <person name="Fouks B."/>
            <person name="Harrison M.C."/>
            <person name="Mikhailova A.A."/>
            <person name="Marchal E."/>
            <person name="English S."/>
            <person name="Carruthers M."/>
            <person name="Jennings E.C."/>
            <person name="Chiamaka E.L."/>
            <person name="Frigard R.A."/>
            <person name="Pippel M."/>
            <person name="Attardo G.M."/>
            <person name="Benoit J.B."/>
            <person name="Bornberg-Bauer E."/>
            <person name="Tobe S.S."/>
        </authorList>
    </citation>
    <scope>NUCLEOTIDE SEQUENCE</scope>
    <source>
        <strain evidence="1">Stay&amp;Tobe</strain>
    </source>
</reference>
<accession>A0AAD8EHY4</accession>
<gene>
    <name evidence="1" type="ORF">L9F63_002198</name>
</gene>
<reference evidence="1" key="2">
    <citation type="submission" date="2023-05" db="EMBL/GenBank/DDBJ databases">
        <authorList>
            <person name="Fouks B."/>
        </authorList>
    </citation>
    <scope>NUCLEOTIDE SEQUENCE</scope>
    <source>
        <strain evidence="1">Stay&amp;Tobe</strain>
        <tissue evidence="1">Testes</tissue>
    </source>
</reference>
<protein>
    <submittedName>
        <fullName evidence="1">Uncharacterized protein</fullName>
    </submittedName>
</protein>
<proteinExistence type="predicted"/>
<keyword evidence="2" id="KW-1185">Reference proteome</keyword>
<feature type="non-terminal residue" evidence="1">
    <location>
        <position position="57"/>
    </location>
</feature>
<organism evidence="1 2">
    <name type="scientific">Diploptera punctata</name>
    <name type="common">Pacific beetle cockroach</name>
    <dbReference type="NCBI Taxonomy" id="6984"/>
    <lineage>
        <taxon>Eukaryota</taxon>
        <taxon>Metazoa</taxon>
        <taxon>Ecdysozoa</taxon>
        <taxon>Arthropoda</taxon>
        <taxon>Hexapoda</taxon>
        <taxon>Insecta</taxon>
        <taxon>Pterygota</taxon>
        <taxon>Neoptera</taxon>
        <taxon>Polyneoptera</taxon>
        <taxon>Dictyoptera</taxon>
        <taxon>Blattodea</taxon>
        <taxon>Blaberoidea</taxon>
        <taxon>Blaberidae</taxon>
        <taxon>Diplopterinae</taxon>
        <taxon>Diploptera</taxon>
    </lineage>
</organism>
<sequence length="57" mass="6985">LFRYIRYNPKVYHDVKHNCENNRLISQILLLCTAISIYHENCSFEINTMRCYLFKKN</sequence>
<dbReference type="EMBL" id="JASPKZ010003878">
    <property type="protein sequence ID" value="KAJ9591265.1"/>
    <property type="molecule type" value="Genomic_DNA"/>
</dbReference>
<name>A0AAD8EHY4_DIPPU</name>
<comment type="caution">
    <text evidence="1">The sequence shown here is derived from an EMBL/GenBank/DDBJ whole genome shotgun (WGS) entry which is preliminary data.</text>
</comment>
<evidence type="ECO:0000313" key="1">
    <source>
        <dbReference type="EMBL" id="KAJ9591265.1"/>
    </source>
</evidence>
<feature type="non-terminal residue" evidence="1">
    <location>
        <position position="1"/>
    </location>
</feature>
<dbReference type="AlphaFoldDB" id="A0AAD8EHY4"/>
<evidence type="ECO:0000313" key="2">
    <source>
        <dbReference type="Proteomes" id="UP001233999"/>
    </source>
</evidence>